<comment type="caution">
    <text evidence="4">The sequence shown here is derived from an EMBL/GenBank/DDBJ whole genome shotgun (WGS) entry which is preliminary data.</text>
</comment>
<dbReference type="Gene3D" id="3.40.50.450">
    <property type="match status" value="1"/>
</dbReference>
<dbReference type="InterPro" id="IPR057666">
    <property type="entry name" value="DrpA_SLOG"/>
</dbReference>
<evidence type="ECO:0000259" key="2">
    <source>
        <dbReference type="Pfam" id="PF02481"/>
    </source>
</evidence>
<dbReference type="Pfam" id="PF02481">
    <property type="entry name" value="DNA_processg_A"/>
    <property type="match status" value="1"/>
</dbReference>
<dbReference type="Pfam" id="PF21102">
    <property type="entry name" value="DprA_N"/>
    <property type="match status" value="1"/>
</dbReference>
<dbReference type="InterPro" id="IPR003488">
    <property type="entry name" value="DprA"/>
</dbReference>
<feature type="domain" description="DprA winged helix" evidence="3">
    <location>
        <begin position="311"/>
        <end position="369"/>
    </location>
</feature>
<keyword evidence="5" id="KW-1185">Reference proteome</keyword>
<dbReference type="InterPro" id="IPR041614">
    <property type="entry name" value="DprA_WH"/>
</dbReference>
<accession>A0ABV6JY00</accession>
<dbReference type="PANTHER" id="PTHR43022:SF1">
    <property type="entry name" value="PROTEIN SMF"/>
    <property type="match status" value="1"/>
</dbReference>
<name>A0ABV6JY00_9PROT</name>
<dbReference type="NCBIfam" id="TIGR00732">
    <property type="entry name" value="dprA"/>
    <property type="match status" value="1"/>
</dbReference>
<dbReference type="PANTHER" id="PTHR43022">
    <property type="entry name" value="PROTEIN SMF"/>
    <property type="match status" value="1"/>
</dbReference>
<evidence type="ECO:0000313" key="4">
    <source>
        <dbReference type="EMBL" id="MFC0410601.1"/>
    </source>
</evidence>
<organism evidence="4 5">
    <name type="scientific">Roseomonas elaeocarpi</name>
    <dbReference type="NCBI Taxonomy" id="907779"/>
    <lineage>
        <taxon>Bacteria</taxon>
        <taxon>Pseudomonadati</taxon>
        <taxon>Pseudomonadota</taxon>
        <taxon>Alphaproteobacteria</taxon>
        <taxon>Acetobacterales</taxon>
        <taxon>Roseomonadaceae</taxon>
        <taxon>Roseomonas</taxon>
    </lineage>
</organism>
<comment type="similarity">
    <text evidence="1">Belongs to the DprA/Smf family.</text>
</comment>
<proteinExistence type="inferred from homology"/>
<dbReference type="SUPFAM" id="SSF102405">
    <property type="entry name" value="MCP/YpsA-like"/>
    <property type="match status" value="1"/>
</dbReference>
<feature type="domain" description="Smf/DprA SLOG" evidence="2">
    <location>
        <begin position="74"/>
        <end position="286"/>
    </location>
</feature>
<evidence type="ECO:0000259" key="3">
    <source>
        <dbReference type="Pfam" id="PF17782"/>
    </source>
</evidence>
<dbReference type="RefSeq" id="WP_377046345.1">
    <property type="nucleotide sequence ID" value="NZ_JBHLUN010000015.1"/>
</dbReference>
<dbReference type="InterPro" id="IPR036388">
    <property type="entry name" value="WH-like_DNA-bd_sf"/>
</dbReference>
<protein>
    <submittedName>
        <fullName evidence="4">DNA-processing protein DprA</fullName>
    </submittedName>
</protein>
<evidence type="ECO:0000313" key="5">
    <source>
        <dbReference type="Proteomes" id="UP001589865"/>
    </source>
</evidence>
<dbReference type="Pfam" id="PF17782">
    <property type="entry name" value="WHD_DprA"/>
    <property type="match status" value="1"/>
</dbReference>
<dbReference type="Proteomes" id="UP001589865">
    <property type="component" value="Unassembled WGS sequence"/>
</dbReference>
<sequence length="386" mass="39868">MREAEALARLRLARTDGIGPVRFRDLLAHFDGSAEAALQALPAWAAKRNKPFHPPSPAEVRREYDTVLGAGGTFLHWDEPGYPPLLGTIDDPPTVLAVLGDPALLLRRQVAVVGARNASAGGLRIAGELAEALAKAGVVVTSGLARGVDAAAHEGALRAAKPGGASTVAVLPGGLDVTYPPENAALQARIAEGGAIVSEAPLRAQPTQRHFPRRNRIVAGLSLGVVLVEAALGSGTLITARLAAEMGRDVFAVPGSPLDPRCRGSNDLLRQGATLCETAADVLNNLPEAPRAGAAGPLFEARPAPPTLAQRAARAPEATGDAAQLLELLGPSPVAVDEVLRRCHLSPSAAQALLLDLELSGQVEVLPGNRIVRSAAGDREGIQEPT</sequence>
<dbReference type="Gene3D" id="1.10.10.10">
    <property type="entry name" value="Winged helix-like DNA-binding domain superfamily/Winged helix DNA-binding domain"/>
    <property type="match status" value="1"/>
</dbReference>
<reference evidence="4 5" key="1">
    <citation type="submission" date="2024-09" db="EMBL/GenBank/DDBJ databases">
        <authorList>
            <person name="Sun Q."/>
            <person name="Mori K."/>
        </authorList>
    </citation>
    <scope>NUCLEOTIDE SEQUENCE [LARGE SCALE GENOMIC DNA]</scope>
    <source>
        <strain evidence="4 5">TBRC 5777</strain>
    </source>
</reference>
<dbReference type="EMBL" id="JBHLUN010000015">
    <property type="protein sequence ID" value="MFC0410601.1"/>
    <property type="molecule type" value="Genomic_DNA"/>
</dbReference>
<evidence type="ECO:0000256" key="1">
    <source>
        <dbReference type="ARBA" id="ARBA00006525"/>
    </source>
</evidence>
<gene>
    <name evidence="4" type="primary">dprA</name>
    <name evidence="4" type="ORF">ACFFGY_20320</name>
</gene>